<feature type="region of interest" description="Disordered" evidence="1">
    <location>
        <begin position="80"/>
        <end position="110"/>
    </location>
</feature>
<name>A0AAV6N7G1_9ROSI</name>
<feature type="non-terminal residue" evidence="2">
    <location>
        <position position="1"/>
    </location>
</feature>
<organism evidence="2 3">
    <name type="scientific">Cucurbita argyrosperma subsp. sororia</name>
    <dbReference type="NCBI Taxonomy" id="37648"/>
    <lineage>
        <taxon>Eukaryota</taxon>
        <taxon>Viridiplantae</taxon>
        <taxon>Streptophyta</taxon>
        <taxon>Embryophyta</taxon>
        <taxon>Tracheophyta</taxon>
        <taxon>Spermatophyta</taxon>
        <taxon>Magnoliopsida</taxon>
        <taxon>eudicotyledons</taxon>
        <taxon>Gunneridae</taxon>
        <taxon>Pentapetalae</taxon>
        <taxon>rosids</taxon>
        <taxon>fabids</taxon>
        <taxon>Cucurbitales</taxon>
        <taxon>Cucurbitaceae</taxon>
        <taxon>Cucurbiteae</taxon>
        <taxon>Cucurbita</taxon>
    </lineage>
</organism>
<dbReference type="EMBL" id="JAGKQH010000009">
    <property type="protein sequence ID" value="KAG6592318.1"/>
    <property type="molecule type" value="Genomic_DNA"/>
</dbReference>
<protein>
    <submittedName>
        <fullName evidence="2">Uncharacterized protein</fullName>
    </submittedName>
</protein>
<dbReference type="AlphaFoldDB" id="A0AAV6N7G1"/>
<feature type="compositionally biased region" description="Basic and acidic residues" evidence="1">
    <location>
        <begin position="100"/>
        <end position="110"/>
    </location>
</feature>
<accession>A0AAV6N7G1</accession>
<keyword evidence="3" id="KW-1185">Reference proteome</keyword>
<feature type="region of interest" description="Disordered" evidence="1">
    <location>
        <begin position="40"/>
        <end position="59"/>
    </location>
</feature>
<proteinExistence type="predicted"/>
<sequence length="110" mass="12628">MEPWKDGGMRHVSTTAPSDIRLPIQQASDRRPRYSRQQLATFGDCSFSPSPSDWQSDRRPRYSRQATLCDCSFSPSPSDWRSDRRTVSISDEPPSLCHLLTRESPNEIRT</sequence>
<reference evidence="2 3" key="1">
    <citation type="journal article" date="2021" name="Hortic Res">
        <title>The domestication of Cucurbita argyrosperma as revealed by the genome of its wild relative.</title>
        <authorList>
            <person name="Barrera-Redondo J."/>
            <person name="Sanchez-de la Vega G."/>
            <person name="Aguirre-Liguori J.A."/>
            <person name="Castellanos-Morales G."/>
            <person name="Gutierrez-Guerrero Y.T."/>
            <person name="Aguirre-Dugua X."/>
            <person name="Aguirre-Planter E."/>
            <person name="Tenaillon M.I."/>
            <person name="Lira-Saade R."/>
            <person name="Eguiarte L.E."/>
        </authorList>
    </citation>
    <scope>NUCLEOTIDE SEQUENCE [LARGE SCALE GENOMIC DNA]</scope>
    <source>
        <strain evidence="2">JBR-2021</strain>
    </source>
</reference>
<comment type="caution">
    <text evidence="2">The sequence shown here is derived from an EMBL/GenBank/DDBJ whole genome shotgun (WGS) entry which is preliminary data.</text>
</comment>
<evidence type="ECO:0000313" key="2">
    <source>
        <dbReference type="EMBL" id="KAG6592318.1"/>
    </source>
</evidence>
<feature type="region of interest" description="Disordered" evidence="1">
    <location>
        <begin position="1"/>
        <end position="35"/>
    </location>
</feature>
<evidence type="ECO:0000313" key="3">
    <source>
        <dbReference type="Proteomes" id="UP000685013"/>
    </source>
</evidence>
<evidence type="ECO:0000256" key="1">
    <source>
        <dbReference type="SAM" id="MobiDB-lite"/>
    </source>
</evidence>
<dbReference type="Proteomes" id="UP000685013">
    <property type="component" value="Chromosome 9"/>
</dbReference>
<gene>
    <name evidence="2" type="ORF">SDJN03_14664</name>
</gene>